<proteinExistence type="predicted"/>
<name>R4Z3J5_9ACTN</name>
<reference evidence="1 2" key="1">
    <citation type="journal article" date="2013" name="ISME J.">
        <title>Metabolic model for the filamentous 'Candidatus Microthrix parvicella' based on genomic and metagenomic analyses.</title>
        <authorList>
            <person name="Jon McIlroy S."/>
            <person name="Kristiansen R."/>
            <person name="Albertsen M."/>
            <person name="Michael Karst S."/>
            <person name="Rossetti S."/>
            <person name="Lund Nielsen J."/>
            <person name="Tandoi V."/>
            <person name="James Seviour R."/>
            <person name="Nielsen P.H."/>
        </authorList>
    </citation>
    <scope>NUCLEOTIDE SEQUENCE [LARGE SCALE GENOMIC DNA]</scope>
    <source>
        <strain evidence="1 2">RN1</strain>
    </source>
</reference>
<dbReference type="Proteomes" id="UP000018291">
    <property type="component" value="Unassembled WGS sequence"/>
</dbReference>
<accession>R4Z3J5</accession>
<dbReference type="EMBL" id="CANL01000010">
    <property type="protein sequence ID" value="CCM63157.1"/>
    <property type="molecule type" value="Genomic_DNA"/>
</dbReference>
<comment type="caution">
    <text evidence="1">The sequence shown here is derived from an EMBL/GenBank/DDBJ whole genome shotgun (WGS) entry which is preliminary data.</text>
</comment>
<evidence type="ECO:0000313" key="2">
    <source>
        <dbReference type="Proteomes" id="UP000018291"/>
    </source>
</evidence>
<protein>
    <submittedName>
        <fullName evidence="1">Uncharacterized protein</fullName>
    </submittedName>
</protein>
<gene>
    <name evidence="1" type="ORF">BN381_180034</name>
</gene>
<dbReference type="HOGENOM" id="CLU_2245019_0_0_11"/>
<keyword evidence="2" id="KW-1185">Reference proteome</keyword>
<organism evidence="1 2">
    <name type="scientific">Candidatus Neomicrothrix parvicella RN1</name>
    <dbReference type="NCBI Taxonomy" id="1229780"/>
    <lineage>
        <taxon>Bacteria</taxon>
        <taxon>Bacillati</taxon>
        <taxon>Actinomycetota</taxon>
        <taxon>Acidimicrobiia</taxon>
        <taxon>Acidimicrobiales</taxon>
        <taxon>Microthrixaceae</taxon>
        <taxon>Candidatus Neomicrothrix</taxon>
    </lineage>
</organism>
<sequence>MRSGDSYGITHIKRFEPDPIENEPCSGFLLGGCYRVVVEFLTGFDVRLLGIGLLKLGDGAERHTEHPAHVALELEQVVALAGIATEVEEHGELRLHDRVGDPLQ</sequence>
<evidence type="ECO:0000313" key="1">
    <source>
        <dbReference type="EMBL" id="CCM63157.1"/>
    </source>
</evidence>
<dbReference type="AlphaFoldDB" id="R4Z3J5"/>